<name>A0A7H0F1K2_9CYAN</name>
<accession>A0A7H0F1K2</accession>
<evidence type="ECO:0008006" key="3">
    <source>
        <dbReference type="Google" id="ProtNLM"/>
    </source>
</evidence>
<protein>
    <recommendedName>
        <fullName evidence="3">FkbM family methyltransferase</fullName>
    </recommendedName>
</protein>
<dbReference type="Proteomes" id="UP000516013">
    <property type="component" value="Chromosome"/>
</dbReference>
<organism evidence="1 2">
    <name type="scientific">Cylindrospermopsis curvispora GIHE-G1</name>
    <dbReference type="NCBI Taxonomy" id="2666332"/>
    <lineage>
        <taxon>Bacteria</taxon>
        <taxon>Bacillati</taxon>
        <taxon>Cyanobacteriota</taxon>
        <taxon>Cyanophyceae</taxon>
        <taxon>Nostocales</taxon>
        <taxon>Aphanizomenonaceae</taxon>
        <taxon>Cylindrospermopsis</taxon>
    </lineage>
</organism>
<dbReference type="Gene3D" id="3.40.50.150">
    <property type="entry name" value="Vaccinia Virus protein VP39"/>
    <property type="match status" value="1"/>
</dbReference>
<dbReference type="EMBL" id="CP060822">
    <property type="protein sequence ID" value="QNP29918.1"/>
    <property type="molecule type" value="Genomic_DNA"/>
</dbReference>
<dbReference type="AlphaFoldDB" id="A0A7H0F1K2"/>
<dbReference type="RefSeq" id="WP_187706411.1">
    <property type="nucleotide sequence ID" value="NZ_CP060822.1"/>
</dbReference>
<gene>
    <name evidence="1" type="ORF">IAR63_02115</name>
</gene>
<dbReference type="KEGG" id="ccur:IAR63_02115"/>
<sequence>MIKSLIKKIIKLSPETSLFLRTLRDQLDRNDQPIKTQYGFTLAGNRFMAMGDFEPSETQIVRHLLKEVDVLVNIGANVGYYCLHALSLGKPVIAAEPISRNLHYLLKNIRDNGWAKQAEIFPVALGQSIDILEIFGGGQGPP</sequence>
<reference evidence="1 2" key="1">
    <citation type="submission" date="2020-08" db="EMBL/GenBank/DDBJ databases">
        <title>Complete genome sequence of Raphidiopsis curvispora isolated from drinking water reservoir in South Korea.</title>
        <authorList>
            <person name="Jeong J."/>
        </authorList>
    </citation>
    <scope>NUCLEOTIDE SEQUENCE [LARGE SCALE GENOMIC DNA]</scope>
    <source>
        <strain evidence="1 2">GIHE-G1</strain>
    </source>
</reference>
<evidence type="ECO:0000313" key="2">
    <source>
        <dbReference type="Proteomes" id="UP000516013"/>
    </source>
</evidence>
<dbReference type="InterPro" id="IPR029063">
    <property type="entry name" value="SAM-dependent_MTases_sf"/>
</dbReference>
<proteinExistence type="predicted"/>
<evidence type="ECO:0000313" key="1">
    <source>
        <dbReference type="EMBL" id="QNP29918.1"/>
    </source>
</evidence>
<keyword evidence="2" id="KW-1185">Reference proteome</keyword>
<dbReference type="SUPFAM" id="SSF53335">
    <property type="entry name" value="S-adenosyl-L-methionine-dependent methyltransferases"/>
    <property type="match status" value="1"/>
</dbReference>